<protein>
    <submittedName>
        <fullName evidence="1">Uncharacterized protein</fullName>
    </submittedName>
</protein>
<dbReference type="Proteomes" id="UP000321258">
    <property type="component" value="Unassembled WGS sequence"/>
</dbReference>
<name>A0A512IS26_9HYPH</name>
<accession>A0A512IS26</accession>
<gene>
    <name evidence="1" type="ORF">MHA02_28970</name>
</gene>
<evidence type="ECO:0000313" key="1">
    <source>
        <dbReference type="EMBL" id="GEP00510.1"/>
    </source>
</evidence>
<sequence>MTKTCSSKFNAQRAAKRLGLDIATLDFARVADGSWGWSEKAQLALIDAPTVEEISVVQIEPAAIATNVTVLTTPLGRAPKGKTRLVLEAATALDGVTTTELKALTGWTKFGGFYNAVEAAGLKLHRCREGHDTRWFAVPADEREVRAYVEIDGRWTLFGIFDTAAGALDAANEAAEPEGETCTATTGKRGEVLLRAAETNTQGMAKAA</sequence>
<comment type="caution">
    <text evidence="1">The sequence shown here is derived from an EMBL/GenBank/DDBJ whole genome shotgun (WGS) entry which is preliminary data.</text>
</comment>
<dbReference type="AlphaFoldDB" id="A0A512IS26"/>
<dbReference type="OrthoDB" id="10012544at2"/>
<proteinExistence type="predicted"/>
<dbReference type="EMBL" id="BJZT01000032">
    <property type="protein sequence ID" value="GEP00510.1"/>
    <property type="molecule type" value="Genomic_DNA"/>
</dbReference>
<keyword evidence="2" id="KW-1185">Reference proteome</keyword>
<organism evidence="1 2">
    <name type="scientific">Methylobacterium haplocladii</name>
    <dbReference type="NCBI Taxonomy" id="1176176"/>
    <lineage>
        <taxon>Bacteria</taxon>
        <taxon>Pseudomonadati</taxon>
        <taxon>Pseudomonadota</taxon>
        <taxon>Alphaproteobacteria</taxon>
        <taxon>Hyphomicrobiales</taxon>
        <taxon>Methylobacteriaceae</taxon>
        <taxon>Methylobacterium</taxon>
    </lineage>
</organism>
<dbReference type="RefSeq" id="WP_147079864.1">
    <property type="nucleotide sequence ID" value="NZ_BJZT01000032.1"/>
</dbReference>
<evidence type="ECO:0000313" key="2">
    <source>
        <dbReference type="Proteomes" id="UP000321258"/>
    </source>
</evidence>
<reference evidence="1 2" key="1">
    <citation type="submission" date="2019-07" db="EMBL/GenBank/DDBJ databases">
        <title>Whole genome shotgun sequence of Methylobacterium haplocladii NBRC 107714.</title>
        <authorList>
            <person name="Hosoyama A."/>
            <person name="Uohara A."/>
            <person name="Ohji S."/>
            <person name="Ichikawa N."/>
        </authorList>
    </citation>
    <scope>NUCLEOTIDE SEQUENCE [LARGE SCALE GENOMIC DNA]</scope>
    <source>
        <strain evidence="1 2">NBRC 107714</strain>
    </source>
</reference>